<evidence type="ECO:0000259" key="1">
    <source>
        <dbReference type="Pfam" id="PF05239"/>
    </source>
</evidence>
<feature type="domain" description="PRC-barrel" evidence="1">
    <location>
        <begin position="4"/>
        <end position="75"/>
    </location>
</feature>
<reference evidence="3" key="1">
    <citation type="submission" date="2013-03" db="EMBL/GenBank/DDBJ databases">
        <title>Draft genome sequence of Bacillus firmus DS1.</title>
        <authorList>
            <person name="Peng D."/>
            <person name="Zhu L."/>
            <person name="Sun M."/>
        </authorList>
    </citation>
    <scope>NUCLEOTIDE SEQUENCE [LARGE SCALE GENOMIC DNA]</scope>
    <source>
        <strain evidence="3">DS1</strain>
    </source>
</reference>
<dbReference type="RefSeq" id="WP_035332601.1">
    <property type="nucleotide sequence ID" value="NZ_APVL01000023.1"/>
</dbReference>
<reference evidence="2 3" key="2">
    <citation type="journal article" date="2016" name="Sci. Rep.">
        <title>A novel serine protease, Sep1, from Bacillus firmus DS-1 has nematicidal activity and degrades multiple intestinal-associated nematode proteins.</title>
        <authorList>
            <person name="Geng C."/>
            <person name="Nie X."/>
            <person name="Tang Z."/>
            <person name="Zhang Y."/>
            <person name="Lin J."/>
            <person name="Sun M."/>
            <person name="Peng D."/>
        </authorList>
    </citation>
    <scope>NUCLEOTIDE SEQUENCE [LARGE SCALE GENOMIC DNA]</scope>
    <source>
        <strain evidence="2 3">DS1</strain>
    </source>
</reference>
<dbReference type="EMBL" id="APVL01000023">
    <property type="protein sequence ID" value="EWG09015.1"/>
    <property type="molecule type" value="Genomic_DNA"/>
</dbReference>
<dbReference type="InterPro" id="IPR027275">
    <property type="entry name" value="PRC-brl_dom"/>
</dbReference>
<dbReference type="Pfam" id="PF05239">
    <property type="entry name" value="PRC"/>
    <property type="match status" value="1"/>
</dbReference>
<dbReference type="OrthoDB" id="53812at2"/>
<gene>
    <name evidence="2" type="ORF">PBF_21203</name>
</gene>
<dbReference type="Proteomes" id="UP000019270">
    <property type="component" value="Unassembled WGS sequence"/>
</dbReference>
<comment type="caution">
    <text evidence="2">The sequence shown here is derived from an EMBL/GenBank/DDBJ whole genome shotgun (WGS) entry which is preliminary data.</text>
</comment>
<dbReference type="eggNOG" id="COG3881">
    <property type="taxonomic scope" value="Bacteria"/>
</dbReference>
<proteinExistence type="predicted"/>
<protein>
    <recommendedName>
        <fullName evidence="1">PRC-barrel domain-containing protein</fullName>
    </recommendedName>
</protein>
<dbReference type="AlphaFoldDB" id="W7KND0"/>
<dbReference type="InterPro" id="IPR011033">
    <property type="entry name" value="PRC_barrel-like_sf"/>
</dbReference>
<evidence type="ECO:0000313" key="2">
    <source>
        <dbReference type="EMBL" id="EWG09015.1"/>
    </source>
</evidence>
<accession>W7KND0</accession>
<sequence>MKKSTEITGLPIISILEGQEIGTVKTLVINPEKGSIDFLTIEHEDWQVSVKAIPFKKIIGIGEYAVTVESDRAVIDLNEIPIANQLVNKKIRITQTKVMTRKGQLLGETAEFYTDEDTGNILGVEIQLSDASAVLAAEEILTYGKDILIVKEDASERFLNSVSLLNPIMSNEEVPSEGENTDQLQSLKNKQMELLVGKELEADIYDLNGNILFPSGRILSEQDVQIAQEEGPNVVVNLSMNVNA</sequence>
<dbReference type="SUPFAM" id="SSF50346">
    <property type="entry name" value="PRC-barrel domain"/>
    <property type="match status" value="1"/>
</dbReference>
<organism evidence="2 3">
    <name type="scientific">Cytobacillus firmus DS1</name>
    <dbReference type="NCBI Taxonomy" id="1307436"/>
    <lineage>
        <taxon>Bacteria</taxon>
        <taxon>Bacillati</taxon>
        <taxon>Bacillota</taxon>
        <taxon>Bacilli</taxon>
        <taxon>Bacillales</taxon>
        <taxon>Bacillaceae</taxon>
        <taxon>Cytobacillus</taxon>
    </lineage>
</organism>
<evidence type="ECO:0000313" key="3">
    <source>
        <dbReference type="Proteomes" id="UP000019270"/>
    </source>
</evidence>
<dbReference type="PATRIC" id="fig|1307436.3.peg.4525"/>
<dbReference type="Gene3D" id="2.30.30.240">
    <property type="entry name" value="PRC-barrel domain"/>
    <property type="match status" value="1"/>
</dbReference>
<name>W7KND0_CYTFI</name>